<dbReference type="PANTHER" id="PTHR12483">
    <property type="entry name" value="SOLUTE CARRIER FAMILY 31 COPPER TRANSPORTERS"/>
    <property type="match status" value="1"/>
</dbReference>
<dbReference type="AlphaFoldDB" id="A0A8C5R5K1"/>
<dbReference type="InterPro" id="IPR007274">
    <property type="entry name" value="Cop_transporter"/>
</dbReference>
<dbReference type="GO" id="GO:0031902">
    <property type="term" value="C:late endosome membrane"/>
    <property type="evidence" value="ECO:0007669"/>
    <property type="project" value="UniProtKB-SubCell"/>
</dbReference>
<dbReference type="Ensembl" id="ENSLLET00000049724.1">
    <property type="protein sequence ID" value="ENSLLEP00000047847.1"/>
    <property type="gene ID" value="ENSLLEG00000030208.1"/>
</dbReference>
<keyword evidence="5" id="KW-0406">Ion transport</keyword>
<protein>
    <recommendedName>
        <fullName evidence="5">Copper transport protein</fullName>
    </recommendedName>
</protein>
<keyword evidence="5" id="KW-0813">Transport</keyword>
<keyword evidence="2 5" id="KW-0812">Transmembrane</keyword>
<dbReference type="GO" id="GO:0005375">
    <property type="term" value="F:copper ion transmembrane transporter activity"/>
    <property type="evidence" value="ECO:0007669"/>
    <property type="project" value="UniProtKB-UniRule"/>
</dbReference>
<organism evidence="6 7">
    <name type="scientific">Leptobrachium leishanense</name>
    <name type="common">Leishan spiny toad</name>
    <dbReference type="NCBI Taxonomy" id="445787"/>
    <lineage>
        <taxon>Eukaryota</taxon>
        <taxon>Metazoa</taxon>
        <taxon>Chordata</taxon>
        <taxon>Craniata</taxon>
        <taxon>Vertebrata</taxon>
        <taxon>Euteleostomi</taxon>
        <taxon>Amphibia</taxon>
        <taxon>Batrachia</taxon>
        <taxon>Anura</taxon>
        <taxon>Pelobatoidea</taxon>
        <taxon>Megophryidae</taxon>
        <taxon>Leptobrachium</taxon>
    </lineage>
</organism>
<comment type="subcellular location">
    <subcellularLocation>
        <location evidence="1">Late endosome membrane</location>
        <topology evidence="1">Multi-pass membrane protein</topology>
    </subcellularLocation>
    <subcellularLocation>
        <location evidence="5">Membrane</location>
        <topology evidence="5">Multi-pass membrane protein</topology>
    </subcellularLocation>
</comment>
<evidence type="ECO:0000313" key="6">
    <source>
        <dbReference type="Ensembl" id="ENSLLEP00000047847.1"/>
    </source>
</evidence>
<keyword evidence="3 5" id="KW-1133">Transmembrane helix</keyword>
<feature type="transmembrane region" description="Helical" evidence="5">
    <location>
        <begin position="134"/>
        <end position="157"/>
    </location>
</feature>
<evidence type="ECO:0000256" key="3">
    <source>
        <dbReference type="ARBA" id="ARBA00022989"/>
    </source>
</evidence>
<dbReference type="PANTHER" id="PTHR12483:SF8">
    <property type="entry name" value="PROTEIN SLC31A2"/>
    <property type="match status" value="1"/>
</dbReference>
<reference evidence="6" key="1">
    <citation type="submission" date="2025-08" db="UniProtKB">
        <authorList>
            <consortium name="Ensembl"/>
        </authorList>
    </citation>
    <scope>IDENTIFICATION</scope>
</reference>
<keyword evidence="7" id="KW-1185">Reference proteome</keyword>
<keyword evidence="4 5" id="KW-0472">Membrane</keyword>
<evidence type="ECO:0000256" key="2">
    <source>
        <dbReference type="ARBA" id="ARBA00022692"/>
    </source>
</evidence>
<accession>A0A8C5R5K1</accession>
<feature type="transmembrane region" description="Helical" evidence="5">
    <location>
        <begin position="20"/>
        <end position="40"/>
    </location>
</feature>
<dbReference type="OrthoDB" id="73901at2759"/>
<evidence type="ECO:0000313" key="7">
    <source>
        <dbReference type="Proteomes" id="UP000694569"/>
    </source>
</evidence>
<proteinExistence type="inferred from homology"/>
<sequence>MQMYFVFSNNVTLLFDFWTVHTLTGLILSFVVVLFLTVLYEVSKVWKSNLLSRVLLTIPGTPDLLPTPSQSSDLEADAAMNSDPLLPGDSFPNHIVDRASSSTCRWWLLHCFVSLLHTVQVVLGYLIMLCVMSYNAAIFLSVIIGSALGYYLAFPLLSKYPKPHIL</sequence>
<keyword evidence="5" id="KW-0187">Copper transport</keyword>
<dbReference type="Proteomes" id="UP000694569">
    <property type="component" value="Unplaced"/>
</dbReference>
<gene>
    <name evidence="6" type="primary">SLC31A2</name>
</gene>
<evidence type="ECO:0000256" key="5">
    <source>
        <dbReference type="RuleBase" id="RU367022"/>
    </source>
</evidence>
<name>A0A8C5R5K1_9ANUR</name>
<dbReference type="GeneTree" id="ENSGT00940000159996"/>
<feature type="transmembrane region" description="Helical" evidence="5">
    <location>
        <begin position="107"/>
        <end position="128"/>
    </location>
</feature>
<comment type="similarity">
    <text evidence="5">Belongs to the copper transporter (Ctr) (TC 1.A.56) family. SLC31A subfamily.</text>
</comment>
<dbReference type="Pfam" id="PF04145">
    <property type="entry name" value="Ctr"/>
    <property type="match status" value="1"/>
</dbReference>
<reference evidence="6" key="2">
    <citation type="submission" date="2025-09" db="UniProtKB">
        <authorList>
            <consortium name="Ensembl"/>
        </authorList>
    </citation>
    <scope>IDENTIFICATION</scope>
</reference>
<evidence type="ECO:0000256" key="4">
    <source>
        <dbReference type="ARBA" id="ARBA00023136"/>
    </source>
</evidence>
<evidence type="ECO:0000256" key="1">
    <source>
        <dbReference type="ARBA" id="ARBA00004107"/>
    </source>
</evidence>
<keyword evidence="5" id="KW-0186">Copper</keyword>